<feature type="active site" description="Acyl-thioester intermediate" evidence="15">
    <location>
        <position position="130"/>
    </location>
</feature>
<dbReference type="SUPFAM" id="SSF51735">
    <property type="entry name" value="NAD(P)-binding Rossmann-fold domains"/>
    <property type="match status" value="1"/>
</dbReference>
<feature type="binding site" evidence="15">
    <location>
        <position position="243"/>
    </location>
    <ligand>
        <name>substrate</name>
    </ligand>
</feature>
<evidence type="ECO:0000256" key="9">
    <source>
        <dbReference type="ARBA" id="ARBA00022857"/>
    </source>
</evidence>
<dbReference type="InterPro" id="IPR036291">
    <property type="entry name" value="NAD(P)-bd_dom_sf"/>
</dbReference>
<dbReference type="InterPro" id="IPR012280">
    <property type="entry name" value="Semialdhyde_DH_dimer_dom"/>
</dbReference>
<comment type="caution">
    <text evidence="15">Lacks conserved residue(s) required for the propagation of feature annotation.</text>
</comment>
<dbReference type="Proteomes" id="UP001333102">
    <property type="component" value="Chromosome"/>
</dbReference>
<evidence type="ECO:0000256" key="6">
    <source>
        <dbReference type="ARBA" id="ARBA00013120"/>
    </source>
</evidence>
<reference evidence="18" key="1">
    <citation type="submission" date="2023-12" db="EMBL/GenBank/DDBJ databases">
        <title>Novel isolates from deep terrestrial aquifers shed light on the physiology and ecology of the class Limnochordia.</title>
        <authorList>
            <person name="Karnachuk O.V."/>
            <person name="Lukina A.P."/>
            <person name="Avakyan M.R."/>
            <person name="Kadnikov V."/>
            <person name="Begmatov S."/>
            <person name="Beletsky A.V."/>
            <person name="Mardanov A.V."/>
            <person name="Ravin N.V."/>
        </authorList>
    </citation>
    <scope>NUCLEOTIDE SEQUENCE [LARGE SCALE GENOMIC DNA]</scope>
    <source>
        <strain evidence="18">LN</strain>
    </source>
</reference>
<evidence type="ECO:0000256" key="10">
    <source>
        <dbReference type="ARBA" id="ARBA00022915"/>
    </source>
</evidence>
<dbReference type="InterPro" id="IPR005986">
    <property type="entry name" value="Asp_semialdehyde_DH_beta"/>
</dbReference>
<feature type="binding site" evidence="15">
    <location>
        <begin position="13"/>
        <end position="16"/>
    </location>
    <ligand>
        <name>NADP(+)</name>
        <dbReference type="ChEBI" id="CHEBI:58349"/>
    </ligand>
</feature>
<dbReference type="EMBL" id="CP141614">
    <property type="protein sequence ID" value="WRP13431.1"/>
    <property type="molecule type" value="Genomic_DNA"/>
</dbReference>
<dbReference type="Pfam" id="PF01118">
    <property type="entry name" value="Semialdhyde_dh"/>
    <property type="match status" value="1"/>
</dbReference>
<gene>
    <name evidence="15" type="primary">asd</name>
    <name evidence="17" type="ORF">VLY81_08190</name>
</gene>
<comment type="function">
    <text evidence="15">Catalyzes the NADPH-dependent formation of L-aspartate-semialdehyde (L-ASA) by the reductive dephosphorylation of L-aspartyl-4-phosphate.</text>
</comment>
<keyword evidence="18" id="KW-1185">Reference proteome</keyword>
<evidence type="ECO:0000256" key="12">
    <source>
        <dbReference type="ARBA" id="ARBA00023154"/>
    </source>
</evidence>
<dbReference type="HAMAP" id="MF_02121">
    <property type="entry name" value="ASADH"/>
    <property type="match status" value="1"/>
</dbReference>
<dbReference type="CDD" id="cd02316">
    <property type="entry name" value="VcASADH2_like_N"/>
    <property type="match status" value="1"/>
</dbReference>
<dbReference type="Gene3D" id="3.30.360.10">
    <property type="entry name" value="Dihydrodipicolinate Reductase, domain 2"/>
    <property type="match status" value="1"/>
</dbReference>
<dbReference type="InterPro" id="IPR000534">
    <property type="entry name" value="Semialdehyde_DH_NAD-bd"/>
</dbReference>
<keyword evidence="11 15" id="KW-0560">Oxidoreductase</keyword>
<keyword evidence="9 15" id="KW-0521">NADP</keyword>
<dbReference type="NCBIfam" id="NF011456">
    <property type="entry name" value="PRK14874.1"/>
    <property type="match status" value="1"/>
</dbReference>
<accession>A0ABZ1BLJ5</accession>
<dbReference type="Pfam" id="PF02774">
    <property type="entry name" value="Semialdhyde_dhC"/>
    <property type="match status" value="1"/>
</dbReference>
<keyword evidence="12 15" id="KW-0457">Lysine biosynthesis</keyword>
<keyword evidence="10 15" id="KW-0220">Diaminopimelate biosynthesis</keyword>
<evidence type="ECO:0000256" key="1">
    <source>
        <dbReference type="ARBA" id="ARBA00005021"/>
    </source>
</evidence>
<dbReference type="PANTHER" id="PTHR46278:SF2">
    <property type="entry name" value="ASPARTATE-SEMIALDEHYDE DEHYDROGENASE"/>
    <property type="match status" value="1"/>
</dbReference>
<evidence type="ECO:0000313" key="17">
    <source>
        <dbReference type="EMBL" id="WRP13431.1"/>
    </source>
</evidence>
<evidence type="ECO:0000256" key="8">
    <source>
        <dbReference type="ARBA" id="ARBA00022697"/>
    </source>
</evidence>
<proteinExistence type="inferred from homology"/>
<comment type="subunit">
    <text evidence="5 15">Homodimer.</text>
</comment>
<dbReference type="Gene3D" id="3.40.50.720">
    <property type="entry name" value="NAD(P)-binding Rossmann-like Domain"/>
    <property type="match status" value="1"/>
</dbReference>
<feature type="active site" description="Proton acceptor" evidence="15">
    <location>
        <position position="250"/>
    </location>
</feature>
<dbReference type="SUPFAM" id="SSF55347">
    <property type="entry name" value="Glyceraldehyde-3-phosphate dehydrogenase-like, C-terminal domain"/>
    <property type="match status" value="1"/>
</dbReference>
<dbReference type="EC" id="1.2.1.11" evidence="6 15"/>
<comment type="similarity">
    <text evidence="4 15">Belongs to the aspartate-semialdehyde dehydrogenase family.</text>
</comment>
<evidence type="ECO:0000256" key="4">
    <source>
        <dbReference type="ARBA" id="ARBA00010584"/>
    </source>
</evidence>
<comment type="pathway">
    <text evidence="1 15">Amino-acid biosynthesis; L-methionine biosynthesis via de novo pathway; L-homoserine from L-aspartate: step 2/3.</text>
</comment>
<evidence type="ECO:0000256" key="11">
    <source>
        <dbReference type="ARBA" id="ARBA00023002"/>
    </source>
</evidence>
<organism evidence="17 18">
    <name type="scientific">Geochorda subterranea</name>
    <dbReference type="NCBI Taxonomy" id="3109564"/>
    <lineage>
        <taxon>Bacteria</taxon>
        <taxon>Bacillati</taxon>
        <taxon>Bacillota</taxon>
        <taxon>Limnochordia</taxon>
        <taxon>Limnochordales</taxon>
        <taxon>Geochordaceae</taxon>
        <taxon>Geochorda</taxon>
    </lineage>
</organism>
<keyword evidence="7 15" id="KW-0028">Amino-acid biosynthesis</keyword>
<evidence type="ECO:0000256" key="2">
    <source>
        <dbReference type="ARBA" id="ARBA00005076"/>
    </source>
</evidence>
<dbReference type="CDD" id="cd18131">
    <property type="entry name" value="ASADH_C_bac_euk_like"/>
    <property type="match status" value="1"/>
</dbReference>
<keyword evidence="13 15" id="KW-0486">Methionine biosynthesis</keyword>
<feature type="domain" description="Semialdehyde dehydrogenase NAD-binding" evidence="16">
    <location>
        <begin position="6"/>
        <end position="121"/>
    </location>
</feature>
<evidence type="ECO:0000259" key="16">
    <source>
        <dbReference type="SMART" id="SM00859"/>
    </source>
</evidence>
<comment type="catalytic activity">
    <reaction evidence="14 15">
        <text>L-aspartate 4-semialdehyde + phosphate + NADP(+) = 4-phospho-L-aspartate + NADPH + H(+)</text>
        <dbReference type="Rhea" id="RHEA:24284"/>
        <dbReference type="ChEBI" id="CHEBI:15378"/>
        <dbReference type="ChEBI" id="CHEBI:43474"/>
        <dbReference type="ChEBI" id="CHEBI:57535"/>
        <dbReference type="ChEBI" id="CHEBI:57783"/>
        <dbReference type="ChEBI" id="CHEBI:58349"/>
        <dbReference type="ChEBI" id="CHEBI:537519"/>
        <dbReference type="EC" id="1.2.1.11"/>
    </reaction>
</comment>
<evidence type="ECO:0000256" key="14">
    <source>
        <dbReference type="ARBA" id="ARBA00047891"/>
    </source>
</evidence>
<dbReference type="RefSeq" id="WP_324667676.1">
    <property type="nucleotide sequence ID" value="NZ_CP141614.1"/>
</dbReference>
<evidence type="ECO:0000256" key="13">
    <source>
        <dbReference type="ARBA" id="ARBA00023167"/>
    </source>
</evidence>
<name>A0ABZ1BLJ5_9FIRM</name>
<feature type="binding site" evidence="15">
    <location>
        <begin position="160"/>
        <end position="161"/>
    </location>
    <ligand>
        <name>NADP(+)</name>
        <dbReference type="ChEBI" id="CHEBI:58349"/>
    </ligand>
</feature>
<feature type="binding site" evidence="15">
    <location>
        <position position="157"/>
    </location>
    <ligand>
        <name>substrate</name>
    </ligand>
</feature>
<evidence type="ECO:0000313" key="18">
    <source>
        <dbReference type="Proteomes" id="UP001333102"/>
    </source>
</evidence>
<evidence type="ECO:0000256" key="7">
    <source>
        <dbReference type="ARBA" id="ARBA00022605"/>
    </source>
</evidence>
<dbReference type="NCBIfam" id="TIGR01296">
    <property type="entry name" value="asd_B"/>
    <property type="match status" value="1"/>
</dbReference>
<feature type="binding site" evidence="15">
    <location>
        <position position="323"/>
    </location>
    <ligand>
        <name>NADP(+)</name>
        <dbReference type="ChEBI" id="CHEBI:58349"/>
    </ligand>
</feature>
<evidence type="ECO:0000256" key="3">
    <source>
        <dbReference type="ARBA" id="ARBA00005097"/>
    </source>
</evidence>
<keyword evidence="8 15" id="KW-0791">Threonine biosynthesis</keyword>
<dbReference type="PIRSF" id="PIRSF000148">
    <property type="entry name" value="ASA_dh"/>
    <property type="match status" value="1"/>
</dbReference>
<evidence type="ECO:0000256" key="5">
    <source>
        <dbReference type="ARBA" id="ARBA00011738"/>
    </source>
</evidence>
<dbReference type="GO" id="GO:0004073">
    <property type="term" value="F:aspartate-semialdehyde dehydrogenase activity"/>
    <property type="evidence" value="ECO:0007669"/>
    <property type="project" value="UniProtKB-EC"/>
</dbReference>
<comment type="pathway">
    <text evidence="3 15">Amino-acid biosynthesis; L-threonine biosynthesis; L-threonine from L-aspartate: step 2/5.</text>
</comment>
<evidence type="ECO:0000256" key="15">
    <source>
        <dbReference type="HAMAP-Rule" id="MF_02121"/>
    </source>
</evidence>
<sequence length="341" mass="37221">MRAGLRVGIVGATGAVGQELMRILPSRGWSVAELRLMASPASAGRRLRFGDEELVVEAAEPQRLSGLDVIFFSAGASVSRELAPEAVRRGAVVIDNSSAFRMEPDVPLVVPEVNMQDARAHRGIVANPNCSTIIMAVALWPLHRAARIRRIVVSTYQAVSGAGARAMAELLAQVDAERRGEPYEPAILPYAAGARHYPIAFNVIPQVDRFDQGGYTKEEWKMVHETRKIFHEPELAVTATTVRVPVLRSHSESINVELARPVDVDEARALLREAPGVEVVDDPDRQLYPMPRDWSGRDTVAVGRIRADYSCPTALNLWVVGDQIRKGAALNAVQIAEGLFA</sequence>
<protein>
    <recommendedName>
        <fullName evidence="6 15">Aspartate-semialdehyde dehydrogenase</fullName>
        <shortName evidence="15">ASA dehydrogenase</shortName>
        <shortName evidence="15">ASADH</shortName>
        <ecNumber evidence="6 15">1.2.1.11</ecNumber>
    </recommendedName>
    <alternativeName>
        <fullName evidence="15">Aspartate-beta-semialdehyde dehydrogenase</fullName>
    </alternativeName>
</protein>
<dbReference type="SMART" id="SM00859">
    <property type="entry name" value="Semialdhyde_dh"/>
    <property type="match status" value="1"/>
</dbReference>
<comment type="pathway">
    <text evidence="2 15">Amino-acid biosynthesis; L-lysine biosynthesis via DAP pathway; (S)-tetrahydrodipicolinate from L-aspartate: step 2/4.</text>
</comment>
<dbReference type="InterPro" id="IPR012080">
    <property type="entry name" value="Asp_semialdehyde_DH"/>
</dbReference>
<feature type="binding site" evidence="15">
    <location>
        <position position="101"/>
    </location>
    <ligand>
        <name>phosphate</name>
        <dbReference type="ChEBI" id="CHEBI:43474"/>
    </ligand>
</feature>
<dbReference type="PANTHER" id="PTHR46278">
    <property type="entry name" value="DEHYDROGENASE, PUTATIVE-RELATED"/>
    <property type="match status" value="1"/>
</dbReference>